<dbReference type="Proteomes" id="UP000294743">
    <property type="component" value="Unassembled WGS sequence"/>
</dbReference>
<evidence type="ECO:0000313" key="2">
    <source>
        <dbReference type="EMBL" id="TDW09096.1"/>
    </source>
</evidence>
<sequence>MKKFFYMQIEDWQRRLFMSGAFILYFAIMSFLAFGFGK</sequence>
<keyword evidence="1" id="KW-0472">Membrane</keyword>
<keyword evidence="1" id="KW-1133">Transmembrane helix</keyword>
<gene>
    <name evidence="2" type="ORF">EDD63_1635</name>
</gene>
<name>A0A4V3G642_9FIRM</name>
<feature type="transmembrane region" description="Helical" evidence="1">
    <location>
        <begin position="16"/>
        <end position="36"/>
    </location>
</feature>
<comment type="caution">
    <text evidence="2">The sequence shown here is derived from an EMBL/GenBank/DDBJ whole genome shotgun (WGS) entry which is preliminary data.</text>
</comment>
<evidence type="ECO:0000256" key="1">
    <source>
        <dbReference type="SAM" id="Phobius"/>
    </source>
</evidence>
<dbReference type="EMBL" id="SODD01000063">
    <property type="protein sequence ID" value="TDW09096.1"/>
    <property type="molecule type" value="Genomic_DNA"/>
</dbReference>
<keyword evidence="3" id="KW-1185">Reference proteome</keyword>
<dbReference type="AlphaFoldDB" id="A0A4V3G642"/>
<accession>A0A4V3G642</accession>
<proteinExistence type="predicted"/>
<reference evidence="2 3" key="1">
    <citation type="submission" date="2019-03" db="EMBL/GenBank/DDBJ databases">
        <title>Genomic Encyclopedia of Type Strains, Phase IV (KMG-IV): sequencing the most valuable type-strain genomes for metagenomic binning, comparative biology and taxonomic classification.</title>
        <authorList>
            <person name="Goeker M."/>
        </authorList>
    </citation>
    <scope>NUCLEOTIDE SEQUENCE [LARGE SCALE GENOMIC DNA]</scope>
    <source>
        <strain evidence="2 3">DSM 28867</strain>
    </source>
</reference>
<keyword evidence="1" id="KW-0812">Transmembrane</keyword>
<evidence type="ECO:0000313" key="3">
    <source>
        <dbReference type="Proteomes" id="UP000294743"/>
    </source>
</evidence>
<protein>
    <submittedName>
        <fullName evidence="2">Uncharacterized protein</fullName>
    </submittedName>
</protein>
<organism evidence="2 3">
    <name type="scientific">Breznakia blatticola</name>
    <dbReference type="NCBI Taxonomy" id="1754012"/>
    <lineage>
        <taxon>Bacteria</taxon>
        <taxon>Bacillati</taxon>
        <taxon>Bacillota</taxon>
        <taxon>Erysipelotrichia</taxon>
        <taxon>Erysipelotrichales</taxon>
        <taxon>Erysipelotrichaceae</taxon>
        <taxon>Breznakia</taxon>
    </lineage>
</organism>